<dbReference type="PANTHER" id="PTHR31689">
    <property type="entry name" value="DIAMINOPIMELATE EPIMERASE, CHLOROPLASTIC"/>
    <property type="match status" value="1"/>
</dbReference>
<evidence type="ECO:0000256" key="2">
    <source>
        <dbReference type="ARBA" id="ARBA00010219"/>
    </source>
</evidence>
<evidence type="ECO:0000313" key="11">
    <source>
        <dbReference type="Proteomes" id="UP000280668"/>
    </source>
</evidence>
<dbReference type="UniPathway" id="UPA00034">
    <property type="reaction ID" value="UER00025"/>
</dbReference>
<feature type="binding site" evidence="8">
    <location>
        <position position="20"/>
    </location>
    <ligand>
        <name>substrate</name>
    </ligand>
</feature>
<dbReference type="SUPFAM" id="SSF54506">
    <property type="entry name" value="Diaminopimelate epimerase-like"/>
    <property type="match status" value="2"/>
</dbReference>
<comment type="subunit">
    <text evidence="8">Homodimer.</text>
</comment>
<keyword evidence="11" id="KW-1185">Reference proteome</keyword>
<proteinExistence type="inferred from homology"/>
<dbReference type="PANTHER" id="PTHR31689:SF0">
    <property type="entry name" value="DIAMINOPIMELATE EPIMERASE"/>
    <property type="match status" value="1"/>
</dbReference>
<feature type="active site" description="Proton acceptor" evidence="8">
    <location>
        <position position="245"/>
    </location>
</feature>
<feature type="binding site" evidence="8">
    <location>
        <begin position="236"/>
        <end position="237"/>
    </location>
    <ligand>
        <name>substrate</name>
    </ligand>
</feature>
<evidence type="ECO:0000256" key="7">
    <source>
        <dbReference type="ARBA" id="ARBA00051712"/>
    </source>
</evidence>
<dbReference type="Proteomes" id="UP000280668">
    <property type="component" value="Unassembled WGS sequence"/>
</dbReference>
<accession>A0A3N2B9C6</accession>
<protein>
    <recommendedName>
        <fullName evidence="3 8">Diaminopimelate epimerase</fullName>
        <shortName evidence="8">DAP epimerase</shortName>
        <ecNumber evidence="3 8">5.1.1.7</ecNumber>
    </recommendedName>
    <alternativeName>
        <fullName evidence="8">PLP-independent amino acid racemase</fullName>
    </alternativeName>
</protein>
<feature type="binding site" evidence="8">
    <location>
        <position position="72"/>
    </location>
    <ligand>
        <name>substrate</name>
    </ligand>
</feature>
<comment type="function">
    <text evidence="8">Catalyzes the stereoinversion of LL-2,6-diaminopimelate (L,L-DAP) to meso-diaminopimelate (meso-DAP), a precursor of L-lysine and an essential component of the bacterial peptidoglycan.</text>
</comment>
<dbReference type="Pfam" id="PF01678">
    <property type="entry name" value="DAP_epimerase"/>
    <property type="match status" value="2"/>
</dbReference>
<feature type="binding site" evidence="8">
    <location>
        <position position="170"/>
    </location>
    <ligand>
        <name>substrate</name>
    </ligand>
</feature>
<name>A0A3N2B9C6_9MICO</name>
<dbReference type="GO" id="GO:0005829">
    <property type="term" value="C:cytosol"/>
    <property type="evidence" value="ECO:0007669"/>
    <property type="project" value="TreeGrafter"/>
</dbReference>
<dbReference type="InterPro" id="IPR001653">
    <property type="entry name" value="DAP_epimerase_DapF"/>
</dbReference>
<dbReference type="EC" id="5.1.1.7" evidence="3 8"/>
<gene>
    <name evidence="8" type="primary">dapF</name>
    <name evidence="10" type="ORF">EDD31_0204</name>
</gene>
<keyword evidence="8" id="KW-0963">Cytoplasm</keyword>
<dbReference type="RefSeq" id="WP_123302522.1">
    <property type="nucleotide sequence ID" value="NZ_RKHK01000001.1"/>
</dbReference>
<dbReference type="AlphaFoldDB" id="A0A3N2B9C6"/>
<keyword evidence="4 8" id="KW-0028">Amino-acid biosynthesis</keyword>
<reference evidence="10 11" key="1">
    <citation type="submission" date="2018-11" db="EMBL/GenBank/DDBJ databases">
        <title>Sequencing the genomes of 1000 actinobacteria strains.</title>
        <authorList>
            <person name="Klenk H.-P."/>
        </authorList>
    </citation>
    <scope>NUCLEOTIDE SEQUENCE [LARGE SCALE GENOMIC DNA]</scope>
    <source>
        <strain evidence="10 11">DSM 11294</strain>
    </source>
</reference>
<keyword evidence="6 8" id="KW-0413">Isomerase</keyword>
<dbReference type="EMBL" id="RKHK01000001">
    <property type="protein sequence ID" value="ROR71866.1"/>
    <property type="molecule type" value="Genomic_DNA"/>
</dbReference>
<dbReference type="PROSITE" id="PS01326">
    <property type="entry name" value="DAP_EPIMERASE"/>
    <property type="match status" value="1"/>
</dbReference>
<evidence type="ECO:0000256" key="6">
    <source>
        <dbReference type="ARBA" id="ARBA00023235"/>
    </source>
</evidence>
<feature type="binding site" evidence="8">
    <location>
        <begin position="82"/>
        <end position="83"/>
    </location>
    <ligand>
        <name>substrate</name>
    </ligand>
</feature>
<feature type="binding site" evidence="8">
    <location>
        <position position="207"/>
    </location>
    <ligand>
        <name>substrate</name>
    </ligand>
</feature>
<dbReference type="OrthoDB" id="9805408at2"/>
<evidence type="ECO:0000313" key="10">
    <source>
        <dbReference type="EMBL" id="ROR71866.1"/>
    </source>
</evidence>
<evidence type="ECO:0000256" key="3">
    <source>
        <dbReference type="ARBA" id="ARBA00013080"/>
    </source>
</evidence>
<dbReference type="GO" id="GO:0009089">
    <property type="term" value="P:lysine biosynthetic process via diaminopimelate"/>
    <property type="evidence" value="ECO:0007669"/>
    <property type="project" value="UniProtKB-UniRule"/>
</dbReference>
<keyword evidence="5 8" id="KW-0457">Lysine biosynthesis</keyword>
<organism evidence="10 11">
    <name type="scientific">Bogoriella caseilytica</name>
    <dbReference type="NCBI Taxonomy" id="56055"/>
    <lineage>
        <taxon>Bacteria</taxon>
        <taxon>Bacillati</taxon>
        <taxon>Actinomycetota</taxon>
        <taxon>Actinomycetes</taxon>
        <taxon>Micrococcales</taxon>
        <taxon>Bogoriellaceae</taxon>
        <taxon>Bogoriella</taxon>
    </lineage>
</organism>
<sequence length="306" mass="32044">MSPFGALVGRTVTTGHGTQNDFVLVADPQDELELTPDVVAAVCDRHAGIGADGLIRVVPDEGVERWFMDYRNADGSDAEMCGNGVRVFVHYLRTTGLIDLPDGATVEIGTRSGPRAVTVTDTDAGPLYTVDMGEWSLPGGERALTEGFDVIVEIPGLDGPRAGLRIDVPNPHTVVALPDDAALDEAVLELAGPRAPRYQPAPESGTNLELALPLGEQADPGASSGTLGVVRMRVLERGVGETRSCGTGTCAVALAARAWGGSEAPDSWRVIVPGGEVRVDIEDKPGLLRRVLLTGPAVLTADVTLR</sequence>
<feature type="site" description="Could be important to modulate the pK values of the two catalytic cysteine residues" evidence="8">
    <location>
        <position position="236"/>
    </location>
</feature>
<feature type="active site" evidence="9">
    <location>
        <position position="81"/>
    </location>
</feature>
<dbReference type="NCBIfam" id="TIGR00652">
    <property type="entry name" value="DapF"/>
    <property type="match status" value="1"/>
</dbReference>
<dbReference type="GO" id="GO:0008837">
    <property type="term" value="F:diaminopimelate epimerase activity"/>
    <property type="evidence" value="ECO:0007669"/>
    <property type="project" value="UniProtKB-UniRule"/>
</dbReference>
<evidence type="ECO:0000256" key="9">
    <source>
        <dbReference type="PROSITE-ProRule" id="PRU10125"/>
    </source>
</evidence>
<evidence type="ECO:0000256" key="8">
    <source>
        <dbReference type="HAMAP-Rule" id="MF_00197"/>
    </source>
</evidence>
<comment type="catalytic activity">
    <reaction evidence="7 8">
        <text>(2S,6S)-2,6-diaminopimelate = meso-2,6-diaminopimelate</text>
        <dbReference type="Rhea" id="RHEA:15393"/>
        <dbReference type="ChEBI" id="CHEBI:57609"/>
        <dbReference type="ChEBI" id="CHEBI:57791"/>
        <dbReference type="EC" id="5.1.1.7"/>
    </reaction>
</comment>
<comment type="caution">
    <text evidence="10">The sequence shown here is derived from an EMBL/GenBank/DDBJ whole genome shotgun (WGS) entry which is preliminary data.</text>
</comment>
<feature type="site" description="Could be important to modulate the pK values of the two catalytic cysteine residues" evidence="8">
    <location>
        <position position="172"/>
    </location>
</feature>
<dbReference type="Gene3D" id="3.10.310.10">
    <property type="entry name" value="Diaminopimelate Epimerase, Chain A, domain 1"/>
    <property type="match status" value="2"/>
</dbReference>
<comment type="subcellular location">
    <subcellularLocation>
        <location evidence="8">Cytoplasm</location>
    </subcellularLocation>
</comment>
<dbReference type="InterPro" id="IPR018510">
    <property type="entry name" value="DAP_epimerase_AS"/>
</dbReference>
<dbReference type="HAMAP" id="MF_00197">
    <property type="entry name" value="DAP_epimerase"/>
    <property type="match status" value="1"/>
</dbReference>
<evidence type="ECO:0000256" key="5">
    <source>
        <dbReference type="ARBA" id="ARBA00023154"/>
    </source>
</evidence>
<comment type="similarity">
    <text evidence="2 8">Belongs to the diaminopimelate epimerase family.</text>
</comment>
<feature type="binding site" evidence="8">
    <location>
        <begin position="246"/>
        <end position="247"/>
    </location>
    <ligand>
        <name>substrate</name>
    </ligand>
</feature>
<evidence type="ECO:0000256" key="1">
    <source>
        <dbReference type="ARBA" id="ARBA00005196"/>
    </source>
</evidence>
<comment type="caution">
    <text evidence="8">Lacks conserved residue(s) required for the propagation of feature annotation.</text>
</comment>
<comment type="pathway">
    <text evidence="1 8">Amino-acid biosynthesis; L-lysine biosynthesis via DAP pathway; DL-2,6-diaminopimelate from LL-2,6-diaminopimelate: step 1/1.</text>
</comment>
<feature type="active site" description="Proton donor" evidence="8">
    <location>
        <position position="81"/>
    </location>
</feature>
<evidence type="ECO:0000256" key="4">
    <source>
        <dbReference type="ARBA" id="ARBA00022605"/>
    </source>
</evidence>